<keyword evidence="2" id="KW-0812">Transmembrane</keyword>
<keyword evidence="2" id="KW-1133">Transmembrane helix</keyword>
<evidence type="ECO:0000313" key="3">
    <source>
        <dbReference type="EMBL" id="TVU09731.1"/>
    </source>
</evidence>
<reference evidence="3 4" key="1">
    <citation type="journal article" date="2019" name="Sci. Rep.">
        <title>A high-quality genome of Eragrostis curvula grass provides insights into Poaceae evolution and supports new strategies to enhance forage quality.</title>
        <authorList>
            <person name="Carballo J."/>
            <person name="Santos B.A.C.M."/>
            <person name="Zappacosta D."/>
            <person name="Garbus I."/>
            <person name="Selva J.P."/>
            <person name="Gallo C.A."/>
            <person name="Diaz A."/>
            <person name="Albertini E."/>
            <person name="Caccamo M."/>
            <person name="Echenique V."/>
        </authorList>
    </citation>
    <scope>NUCLEOTIDE SEQUENCE [LARGE SCALE GENOMIC DNA]</scope>
    <source>
        <strain evidence="4">cv. Victoria</strain>
        <tissue evidence="3">Leaf</tissue>
    </source>
</reference>
<feature type="transmembrane region" description="Helical" evidence="2">
    <location>
        <begin position="41"/>
        <end position="60"/>
    </location>
</feature>
<dbReference type="AlphaFoldDB" id="A0A5J9TGG6"/>
<keyword evidence="4" id="KW-1185">Reference proteome</keyword>
<gene>
    <name evidence="3" type="ORF">EJB05_43224</name>
</gene>
<feature type="transmembrane region" description="Helical" evidence="2">
    <location>
        <begin position="72"/>
        <end position="100"/>
    </location>
</feature>
<accession>A0A5J9TGG6</accession>
<dbReference type="Gramene" id="TVU09731">
    <property type="protein sequence ID" value="TVU09731"/>
    <property type="gene ID" value="EJB05_43224"/>
</dbReference>
<evidence type="ECO:0000313" key="4">
    <source>
        <dbReference type="Proteomes" id="UP000324897"/>
    </source>
</evidence>
<feature type="compositionally biased region" description="Pro residues" evidence="1">
    <location>
        <begin position="14"/>
        <end position="27"/>
    </location>
</feature>
<protein>
    <submittedName>
        <fullName evidence="3">Uncharacterized protein</fullName>
    </submittedName>
</protein>
<sequence>MESADMRKQSRPTATPPPIAASTPPPPAAAAPNAAEICFAYLARLAFLILAALMSASFFVEPFAMAAADLRLPWPAAVAVIIFLASSFCASVHLFCSFFLTRPPPAAAAVAAPLQGQGVGVIAIASVGIGVAACLVAASGSAYGYAFYSQLELDNIQWTRRTRDGNRFGGRNMTYTAFICETGKPVEYFICRSVAVEGIPCAYWITNCETLVVELDMGPPSSGASFFG</sequence>
<feature type="non-terminal residue" evidence="3">
    <location>
        <position position="1"/>
    </location>
</feature>
<dbReference type="EMBL" id="RWGY01000039">
    <property type="protein sequence ID" value="TVU09731.1"/>
    <property type="molecule type" value="Genomic_DNA"/>
</dbReference>
<evidence type="ECO:0000256" key="2">
    <source>
        <dbReference type="SAM" id="Phobius"/>
    </source>
</evidence>
<organism evidence="3 4">
    <name type="scientific">Eragrostis curvula</name>
    <name type="common">weeping love grass</name>
    <dbReference type="NCBI Taxonomy" id="38414"/>
    <lineage>
        <taxon>Eukaryota</taxon>
        <taxon>Viridiplantae</taxon>
        <taxon>Streptophyta</taxon>
        <taxon>Embryophyta</taxon>
        <taxon>Tracheophyta</taxon>
        <taxon>Spermatophyta</taxon>
        <taxon>Magnoliopsida</taxon>
        <taxon>Liliopsida</taxon>
        <taxon>Poales</taxon>
        <taxon>Poaceae</taxon>
        <taxon>PACMAD clade</taxon>
        <taxon>Chloridoideae</taxon>
        <taxon>Eragrostideae</taxon>
        <taxon>Eragrostidinae</taxon>
        <taxon>Eragrostis</taxon>
    </lineage>
</organism>
<name>A0A5J9TGG6_9POAL</name>
<proteinExistence type="predicted"/>
<keyword evidence="2" id="KW-0472">Membrane</keyword>
<comment type="caution">
    <text evidence="3">The sequence shown here is derived from an EMBL/GenBank/DDBJ whole genome shotgun (WGS) entry which is preliminary data.</text>
</comment>
<feature type="region of interest" description="Disordered" evidence="1">
    <location>
        <begin position="1"/>
        <end position="27"/>
    </location>
</feature>
<dbReference type="Proteomes" id="UP000324897">
    <property type="component" value="Chromosome 3"/>
</dbReference>
<dbReference type="OrthoDB" id="10514570at2759"/>
<evidence type="ECO:0000256" key="1">
    <source>
        <dbReference type="SAM" id="MobiDB-lite"/>
    </source>
</evidence>
<feature type="transmembrane region" description="Helical" evidence="2">
    <location>
        <begin position="120"/>
        <end position="148"/>
    </location>
</feature>